<name>A0A4R2RPE8_9FIRM</name>
<dbReference type="RefSeq" id="WP_131918712.1">
    <property type="nucleotide sequence ID" value="NZ_JAOQNU010000007.1"/>
</dbReference>
<dbReference type="Proteomes" id="UP000294813">
    <property type="component" value="Unassembled WGS sequence"/>
</dbReference>
<gene>
    <name evidence="1" type="ORF">EDD73_10744</name>
</gene>
<dbReference type="InterPro" id="IPR020256">
    <property type="entry name" value="Spore_coat_CotJA"/>
</dbReference>
<dbReference type="Pfam" id="PF11007">
    <property type="entry name" value="CotJA"/>
    <property type="match status" value="1"/>
</dbReference>
<accession>A0A4R2RPE8</accession>
<evidence type="ECO:0000313" key="1">
    <source>
        <dbReference type="EMBL" id="TCP64974.1"/>
    </source>
</evidence>
<proteinExistence type="predicted"/>
<reference evidence="1 2" key="1">
    <citation type="submission" date="2019-03" db="EMBL/GenBank/DDBJ databases">
        <title>Genomic Encyclopedia of Type Strains, Phase IV (KMG-IV): sequencing the most valuable type-strain genomes for metagenomic binning, comparative biology and taxonomic classification.</title>
        <authorList>
            <person name="Goeker M."/>
        </authorList>
    </citation>
    <scope>NUCLEOTIDE SEQUENCE [LARGE SCALE GENOMIC DNA]</scope>
    <source>
        <strain evidence="1 2">DSM 11170</strain>
    </source>
</reference>
<evidence type="ECO:0000313" key="2">
    <source>
        <dbReference type="Proteomes" id="UP000294813"/>
    </source>
</evidence>
<protein>
    <submittedName>
        <fullName evidence="1">Spore coat associated protein JA (CotJA)</fullName>
    </submittedName>
</protein>
<comment type="caution">
    <text evidence="1">The sequence shown here is derived from an EMBL/GenBank/DDBJ whole genome shotgun (WGS) entry which is preliminary data.</text>
</comment>
<sequence>MHSSYSPERCSPPKNPCACPPAQAAATCPAPRQPQCIPLAQARVAGQAYKPPFFSPMDALCKGTVFPELYQPYHRKNGKC</sequence>
<organism evidence="1 2">
    <name type="scientific">Heliophilum fasciatum</name>
    <dbReference type="NCBI Taxonomy" id="35700"/>
    <lineage>
        <taxon>Bacteria</taxon>
        <taxon>Bacillati</taxon>
        <taxon>Bacillota</taxon>
        <taxon>Clostridia</taxon>
        <taxon>Eubacteriales</taxon>
        <taxon>Heliobacteriaceae</taxon>
        <taxon>Heliophilum</taxon>
    </lineage>
</organism>
<dbReference type="AlphaFoldDB" id="A0A4R2RPE8"/>
<dbReference type="EMBL" id="SLXT01000007">
    <property type="protein sequence ID" value="TCP64974.1"/>
    <property type="molecule type" value="Genomic_DNA"/>
</dbReference>
<keyword evidence="2" id="KW-1185">Reference proteome</keyword>
<dbReference type="OrthoDB" id="9800571at2"/>